<dbReference type="InterPro" id="IPR012944">
    <property type="entry name" value="SusD_RagB_dom"/>
</dbReference>
<evidence type="ECO:0000256" key="1">
    <source>
        <dbReference type="ARBA" id="ARBA00004442"/>
    </source>
</evidence>
<organism evidence="8 9">
    <name type="scientific">Flavisolibacter ginsenosidimutans</name>
    <dbReference type="NCBI Taxonomy" id="661481"/>
    <lineage>
        <taxon>Bacteria</taxon>
        <taxon>Pseudomonadati</taxon>
        <taxon>Bacteroidota</taxon>
        <taxon>Chitinophagia</taxon>
        <taxon>Chitinophagales</taxon>
        <taxon>Chitinophagaceae</taxon>
        <taxon>Flavisolibacter</taxon>
    </lineage>
</organism>
<keyword evidence="9" id="KW-1185">Reference proteome</keyword>
<evidence type="ECO:0000313" key="8">
    <source>
        <dbReference type="EMBL" id="QEC56299.1"/>
    </source>
</evidence>
<dbReference type="InterPro" id="IPR011990">
    <property type="entry name" value="TPR-like_helical_dom_sf"/>
</dbReference>
<keyword evidence="3" id="KW-0732">Signal</keyword>
<comment type="similarity">
    <text evidence="2">Belongs to the SusD family.</text>
</comment>
<dbReference type="GO" id="GO:0009279">
    <property type="term" value="C:cell outer membrane"/>
    <property type="evidence" value="ECO:0007669"/>
    <property type="project" value="UniProtKB-SubCell"/>
</dbReference>
<dbReference type="Proteomes" id="UP000321204">
    <property type="component" value="Chromosome"/>
</dbReference>
<protein>
    <submittedName>
        <fullName evidence="8">RagB/SusD family nutrient uptake outer membrane protein</fullName>
    </submittedName>
</protein>
<gene>
    <name evidence="8" type="ORF">FSB75_10475</name>
</gene>
<keyword evidence="5" id="KW-0998">Cell outer membrane</keyword>
<sequence>MKKIFFVVLAAIALPFAGCKKDAFLREKPEDFLTIDNAFLNAAQFRTGLNYLYYRLRENYILDDGDQRTVQFGSGADINFSQNDQNVWTNYSYLNGNAGWLKDLFNRQYEMINNANNILKQSENPDVKWASNTEKLQIQAEARFFRAWGYRFLSEMWGDMPLITEPVTVPNLAYSRDPREKVYAQCVEDFKFAAENLPKTTSEVGKLVSGAAYHFLSEMYIALADERGGADKSLYQASVDAASKVINSGDYRLMTSRFGYRSSIPGKDAFWDMFQMTKEDGTTNYSYQGGNKESLFIIHLDKFKTGGLPPQLSTRSDQERQYWPAMWGYTKFGFTGVAYDWMGRGVAWVRPTSYFLYDLWAKSGPEDTRNAEWNINRVLKVPNPNGTYQDLPDPSRNWPTAPQVITTLSGATITVQLHPGDTIRKDWLVTREDTMQRWYPRVMKMGSDWHYTTDPSNSFVQDYYVARLAETYLLRAEAYLKLGDLSNAAADINTVRARSNAKPVAPGNVDIDYILDERGRELYGEELRTLTLCRLKLYNSRTKRFGYSVCASTIDASTLKNNLFPIPQSVIDANYLRLFPQN</sequence>
<accession>A0A5B8UJH9</accession>
<keyword evidence="4" id="KW-0472">Membrane</keyword>
<evidence type="ECO:0000313" key="9">
    <source>
        <dbReference type="Proteomes" id="UP000321204"/>
    </source>
</evidence>
<evidence type="ECO:0000256" key="2">
    <source>
        <dbReference type="ARBA" id="ARBA00006275"/>
    </source>
</evidence>
<evidence type="ECO:0000256" key="4">
    <source>
        <dbReference type="ARBA" id="ARBA00023136"/>
    </source>
</evidence>
<evidence type="ECO:0000256" key="5">
    <source>
        <dbReference type="ARBA" id="ARBA00023237"/>
    </source>
</evidence>
<evidence type="ECO:0000259" key="7">
    <source>
        <dbReference type="Pfam" id="PF14322"/>
    </source>
</evidence>
<dbReference type="Pfam" id="PF07980">
    <property type="entry name" value="SusD_RagB"/>
    <property type="match status" value="1"/>
</dbReference>
<name>A0A5B8UJH9_9BACT</name>
<feature type="domain" description="RagB/SusD" evidence="6">
    <location>
        <begin position="411"/>
        <end position="574"/>
    </location>
</feature>
<dbReference type="RefSeq" id="WP_146786733.1">
    <property type="nucleotide sequence ID" value="NZ_BAABIO010000001.1"/>
</dbReference>
<comment type="subcellular location">
    <subcellularLocation>
        <location evidence="1">Cell outer membrane</location>
    </subcellularLocation>
</comment>
<dbReference type="OrthoDB" id="5694214at2"/>
<feature type="domain" description="SusD-like N-terminal" evidence="7">
    <location>
        <begin position="66"/>
        <end position="220"/>
    </location>
</feature>
<evidence type="ECO:0000259" key="6">
    <source>
        <dbReference type="Pfam" id="PF07980"/>
    </source>
</evidence>
<dbReference type="Gene3D" id="1.25.40.390">
    <property type="match status" value="1"/>
</dbReference>
<dbReference type="InterPro" id="IPR033985">
    <property type="entry name" value="SusD-like_N"/>
</dbReference>
<dbReference type="KEGG" id="fgg:FSB75_10475"/>
<dbReference type="Pfam" id="PF14322">
    <property type="entry name" value="SusD-like_3"/>
    <property type="match status" value="1"/>
</dbReference>
<dbReference type="SUPFAM" id="SSF48452">
    <property type="entry name" value="TPR-like"/>
    <property type="match status" value="1"/>
</dbReference>
<dbReference type="EMBL" id="CP042433">
    <property type="protein sequence ID" value="QEC56299.1"/>
    <property type="molecule type" value="Genomic_DNA"/>
</dbReference>
<reference evidence="8 9" key="1">
    <citation type="journal article" date="2015" name="Int. J. Syst. Evol. Microbiol.">
        <title>Flavisolibacter ginsenosidimutans sp. nov., with ginsenoside-converting activity isolated from soil used for cultivating ginseng.</title>
        <authorList>
            <person name="Zhao Y."/>
            <person name="Liu Q."/>
            <person name="Kang M.S."/>
            <person name="Jin F."/>
            <person name="Yu H."/>
            <person name="Im W.T."/>
        </authorList>
    </citation>
    <scope>NUCLEOTIDE SEQUENCE [LARGE SCALE GENOMIC DNA]</scope>
    <source>
        <strain evidence="8 9">Gsoil 636</strain>
    </source>
</reference>
<evidence type="ECO:0000256" key="3">
    <source>
        <dbReference type="ARBA" id="ARBA00022729"/>
    </source>
</evidence>
<dbReference type="AlphaFoldDB" id="A0A5B8UJH9"/>
<proteinExistence type="inferred from homology"/>